<reference evidence="6 7" key="1">
    <citation type="journal article" date="2017" name="Mycologia">
        <title>Bifiguratus adelaidae, gen. et sp. nov., a new member of Mucoromycotina in endophytic and soil-dwelling habitats.</title>
        <authorList>
            <person name="Torres-Cruz T.J."/>
            <person name="Billingsley Tobias T.L."/>
            <person name="Almatruk M."/>
            <person name="Hesse C."/>
            <person name="Kuske C.R."/>
            <person name="Desiro A."/>
            <person name="Benucci G.M."/>
            <person name="Bonito G."/>
            <person name="Stajich J.E."/>
            <person name="Dunlap C."/>
            <person name="Arnold A.E."/>
            <person name="Porras-Alfaro A."/>
        </authorList>
    </citation>
    <scope>NUCLEOTIDE SEQUENCE [LARGE SCALE GENOMIC DNA]</scope>
    <source>
        <strain evidence="6 7">AZ0501</strain>
    </source>
</reference>
<dbReference type="GO" id="GO:1903475">
    <property type="term" value="P:mitotic actomyosin contractile ring assembly"/>
    <property type="evidence" value="ECO:0007669"/>
    <property type="project" value="EnsemblFungi"/>
</dbReference>
<dbReference type="OrthoDB" id="443981at2759"/>
<evidence type="ECO:0000259" key="5">
    <source>
        <dbReference type="PROSITE" id="PS51021"/>
    </source>
</evidence>
<dbReference type="GO" id="GO:0072741">
    <property type="term" value="P:protein localization to cell division site"/>
    <property type="evidence" value="ECO:0007669"/>
    <property type="project" value="EnsemblFungi"/>
</dbReference>
<dbReference type="GO" id="GO:1990528">
    <property type="term" value="C:Rvs161p-Rvs167p complex"/>
    <property type="evidence" value="ECO:0007669"/>
    <property type="project" value="EnsemblFungi"/>
</dbReference>
<evidence type="ECO:0000256" key="2">
    <source>
        <dbReference type="PROSITE-ProRule" id="PRU00192"/>
    </source>
</evidence>
<name>A0A261Y6F4_9FUNG</name>
<dbReference type="Gene3D" id="2.30.30.40">
    <property type="entry name" value="SH3 Domains"/>
    <property type="match status" value="1"/>
</dbReference>
<comment type="caution">
    <text evidence="6">The sequence shown here is derived from an EMBL/GenBank/DDBJ whole genome shotgun (WGS) entry which is preliminary data.</text>
</comment>
<dbReference type="GO" id="GO:0030100">
    <property type="term" value="P:regulation of endocytosis"/>
    <property type="evidence" value="ECO:0007669"/>
    <property type="project" value="EnsemblFungi"/>
</dbReference>
<gene>
    <name evidence="6" type="ORF">BZG36_01003</name>
</gene>
<organism evidence="6 7">
    <name type="scientific">Bifiguratus adelaidae</name>
    <dbReference type="NCBI Taxonomy" id="1938954"/>
    <lineage>
        <taxon>Eukaryota</taxon>
        <taxon>Fungi</taxon>
        <taxon>Fungi incertae sedis</taxon>
        <taxon>Mucoromycota</taxon>
        <taxon>Mucoromycotina</taxon>
        <taxon>Endogonomycetes</taxon>
        <taxon>Endogonales</taxon>
        <taxon>Endogonales incertae sedis</taxon>
        <taxon>Bifiguratus</taxon>
    </lineage>
</organism>
<dbReference type="GO" id="GO:0060988">
    <property type="term" value="P:lipid tube assembly"/>
    <property type="evidence" value="ECO:0007669"/>
    <property type="project" value="EnsemblFungi"/>
</dbReference>
<evidence type="ECO:0000259" key="4">
    <source>
        <dbReference type="PROSITE" id="PS50002"/>
    </source>
</evidence>
<feature type="domain" description="SH3" evidence="4">
    <location>
        <begin position="342"/>
        <end position="402"/>
    </location>
</feature>
<dbReference type="EMBL" id="MVBO01000006">
    <property type="protein sequence ID" value="OZJ06185.1"/>
    <property type="molecule type" value="Genomic_DNA"/>
</dbReference>
<dbReference type="Gene3D" id="1.20.1270.60">
    <property type="entry name" value="Arfaptin homology (AH) domain/BAR domain"/>
    <property type="match status" value="1"/>
</dbReference>
<dbReference type="PANTHER" id="PTHR47174">
    <property type="entry name" value="BRIDGING INTEGRATOR 3"/>
    <property type="match status" value="1"/>
</dbReference>
<dbReference type="SMART" id="SM00721">
    <property type="entry name" value="BAR"/>
    <property type="match status" value="1"/>
</dbReference>
<dbReference type="GO" id="GO:0042802">
    <property type="term" value="F:identical protein binding"/>
    <property type="evidence" value="ECO:0007669"/>
    <property type="project" value="EnsemblFungi"/>
</dbReference>
<dbReference type="SMART" id="SM00326">
    <property type="entry name" value="SH3"/>
    <property type="match status" value="1"/>
</dbReference>
<protein>
    <recommendedName>
        <fullName evidence="8">BAR domain-containing protein</fullName>
    </recommendedName>
</protein>
<dbReference type="GO" id="GO:0051666">
    <property type="term" value="P:actin cortical patch localization"/>
    <property type="evidence" value="ECO:0007669"/>
    <property type="project" value="EnsemblFungi"/>
</dbReference>
<evidence type="ECO:0008006" key="8">
    <source>
        <dbReference type="Google" id="ProtNLM"/>
    </source>
</evidence>
<dbReference type="PROSITE" id="PS51021">
    <property type="entry name" value="BAR"/>
    <property type="match status" value="1"/>
</dbReference>
<dbReference type="GO" id="GO:0031097">
    <property type="term" value="C:medial cortex"/>
    <property type="evidence" value="ECO:0007669"/>
    <property type="project" value="EnsemblFungi"/>
</dbReference>
<feature type="domain" description="BAR" evidence="5">
    <location>
        <begin position="1"/>
        <end position="237"/>
    </location>
</feature>
<dbReference type="Proteomes" id="UP000242875">
    <property type="component" value="Unassembled WGS sequence"/>
</dbReference>
<dbReference type="InterPro" id="IPR036028">
    <property type="entry name" value="SH3-like_dom_sf"/>
</dbReference>
<dbReference type="FunFam" id="2.30.30.40:FF:000100">
    <property type="entry name" value="SH3 domain-containing YSC84-like protein 1"/>
    <property type="match status" value="1"/>
</dbReference>
<accession>A0A261Y6F4</accession>
<dbReference type="InterPro" id="IPR004148">
    <property type="entry name" value="BAR_dom"/>
</dbReference>
<dbReference type="PROSITE" id="PS50002">
    <property type="entry name" value="SH3"/>
    <property type="match status" value="1"/>
</dbReference>
<evidence type="ECO:0000256" key="3">
    <source>
        <dbReference type="SAM" id="MobiDB-lite"/>
    </source>
</evidence>
<dbReference type="GO" id="GO:0030479">
    <property type="term" value="C:actin cortical patch"/>
    <property type="evidence" value="ECO:0007669"/>
    <property type="project" value="EnsemblFungi"/>
</dbReference>
<sequence>MGGATTKDPEFAELERNFNDLKNMSERLNGDAKRYRDAMNAMLNHQASFANHLNGVYDPLLGESYLGDGAVKRREQPDYSENMKAVQHFEQIMQEVRDAISPEVEQIDRRVVQPTEEFQQILKGVEKLITKHHHKLVDYDRHRNALEKLQNKKDRSISDEKSMYKTEGLLATATEEYEYYNNLLKHDLPYLFHYKSQFIEPIFETFYFMQSRIFSLLLQRMDALVQSGFFKTMDRPTVEAFEQIREETQVKETLEDLELLKSKGYLRPSAAAGYSRTGATPSPPASPTVSTSGVKHTAYAPSHASSTSPTDSLPPYTPGSGKSSVSRAPPPVAHKPTPLSQPAATYCVALYDYDAQAEGDLSFRKDDKIEIIERTADENDWWTGKLHGRQGVFPGNYVAILQ</sequence>
<dbReference type="GO" id="GO:0008289">
    <property type="term" value="F:lipid binding"/>
    <property type="evidence" value="ECO:0007669"/>
    <property type="project" value="EnsemblFungi"/>
</dbReference>
<dbReference type="CDD" id="cd07599">
    <property type="entry name" value="BAR_Rvs167p"/>
    <property type="match status" value="1"/>
</dbReference>
<dbReference type="Pfam" id="PF00018">
    <property type="entry name" value="SH3_1"/>
    <property type="match status" value="1"/>
</dbReference>
<dbReference type="SUPFAM" id="SSF50044">
    <property type="entry name" value="SH3-domain"/>
    <property type="match status" value="1"/>
</dbReference>
<proteinExistence type="predicted"/>
<dbReference type="AlphaFoldDB" id="A0A261Y6F4"/>
<dbReference type="Pfam" id="PF03114">
    <property type="entry name" value="BAR"/>
    <property type="match status" value="1"/>
</dbReference>
<dbReference type="InterPro" id="IPR027267">
    <property type="entry name" value="AH/BAR_dom_sf"/>
</dbReference>
<dbReference type="PANTHER" id="PTHR47174:SF1">
    <property type="entry name" value="REDUCED VIABILITY UPON STARVATION PROTEIN 167"/>
    <property type="match status" value="1"/>
</dbReference>
<dbReference type="GO" id="GO:0005516">
    <property type="term" value="F:calmodulin binding"/>
    <property type="evidence" value="ECO:0007669"/>
    <property type="project" value="EnsemblFungi"/>
</dbReference>
<feature type="region of interest" description="Disordered" evidence="3">
    <location>
        <begin position="272"/>
        <end position="339"/>
    </location>
</feature>
<dbReference type="SUPFAM" id="SSF103657">
    <property type="entry name" value="BAR/IMD domain-like"/>
    <property type="match status" value="1"/>
</dbReference>
<keyword evidence="1 2" id="KW-0728">SH3 domain</keyword>
<dbReference type="GO" id="GO:0006897">
    <property type="term" value="P:endocytosis"/>
    <property type="evidence" value="ECO:0007669"/>
    <property type="project" value="EnsemblFungi"/>
</dbReference>
<dbReference type="GO" id="GO:0110085">
    <property type="term" value="C:mitotic actomyosin contractile ring"/>
    <property type="evidence" value="ECO:0007669"/>
    <property type="project" value="EnsemblFungi"/>
</dbReference>
<dbReference type="GO" id="GO:0007163">
    <property type="term" value="P:establishment or maintenance of cell polarity"/>
    <property type="evidence" value="ECO:0007669"/>
    <property type="project" value="EnsemblFungi"/>
</dbReference>
<evidence type="ECO:0000313" key="7">
    <source>
        <dbReference type="Proteomes" id="UP000242875"/>
    </source>
</evidence>
<dbReference type="GO" id="GO:0043332">
    <property type="term" value="C:mating projection tip"/>
    <property type="evidence" value="ECO:0007669"/>
    <property type="project" value="EnsemblFungi"/>
</dbReference>
<dbReference type="GO" id="GO:0097320">
    <property type="term" value="P:plasma membrane tubulation"/>
    <property type="evidence" value="ECO:0007669"/>
    <property type="project" value="EnsemblFungi"/>
</dbReference>
<dbReference type="InterPro" id="IPR001452">
    <property type="entry name" value="SH3_domain"/>
</dbReference>
<keyword evidence="7" id="KW-1185">Reference proteome</keyword>
<dbReference type="GO" id="GO:0005934">
    <property type="term" value="C:cellular bud tip"/>
    <property type="evidence" value="ECO:0007669"/>
    <property type="project" value="EnsemblFungi"/>
</dbReference>
<dbReference type="PRINTS" id="PR00452">
    <property type="entry name" value="SH3DOMAIN"/>
</dbReference>
<dbReference type="GO" id="GO:0008092">
    <property type="term" value="F:cytoskeletal protein binding"/>
    <property type="evidence" value="ECO:0007669"/>
    <property type="project" value="EnsemblFungi"/>
</dbReference>
<evidence type="ECO:0000256" key="1">
    <source>
        <dbReference type="ARBA" id="ARBA00022443"/>
    </source>
</evidence>
<dbReference type="InterPro" id="IPR046982">
    <property type="entry name" value="BIN3/RVS161-like"/>
</dbReference>
<evidence type="ECO:0000313" key="6">
    <source>
        <dbReference type="EMBL" id="OZJ06185.1"/>
    </source>
</evidence>